<evidence type="ECO:0008006" key="3">
    <source>
        <dbReference type="Google" id="ProtNLM"/>
    </source>
</evidence>
<keyword evidence="2" id="KW-1185">Reference proteome</keyword>
<name>V4M4D6_EUTSA</name>
<organism evidence="1 2">
    <name type="scientific">Eutrema salsugineum</name>
    <name type="common">Saltwater cress</name>
    <name type="synonym">Sisymbrium salsugineum</name>
    <dbReference type="NCBI Taxonomy" id="72664"/>
    <lineage>
        <taxon>Eukaryota</taxon>
        <taxon>Viridiplantae</taxon>
        <taxon>Streptophyta</taxon>
        <taxon>Embryophyta</taxon>
        <taxon>Tracheophyta</taxon>
        <taxon>Spermatophyta</taxon>
        <taxon>Magnoliopsida</taxon>
        <taxon>eudicotyledons</taxon>
        <taxon>Gunneridae</taxon>
        <taxon>Pentapetalae</taxon>
        <taxon>rosids</taxon>
        <taxon>malvids</taxon>
        <taxon>Brassicales</taxon>
        <taxon>Brassicaceae</taxon>
        <taxon>Eutremeae</taxon>
        <taxon>Eutrema</taxon>
    </lineage>
</organism>
<protein>
    <recommendedName>
        <fullName evidence="3">C2 domain-containing protein</fullName>
    </recommendedName>
</protein>
<dbReference type="KEGG" id="eus:EUTSA_v10028071mg"/>
<dbReference type="OMA" id="HMGAEYF"/>
<proteinExistence type="predicted"/>
<evidence type="ECO:0000313" key="2">
    <source>
        <dbReference type="Proteomes" id="UP000030689"/>
    </source>
</evidence>
<dbReference type="Gramene" id="ESQ47123">
    <property type="protein sequence ID" value="ESQ47123"/>
    <property type="gene ID" value="EUTSA_v10028071mg"/>
</dbReference>
<dbReference type="AlphaFoldDB" id="V4M4D6"/>
<dbReference type="PANTHER" id="PTHR38365">
    <property type="entry name" value="C2 DOMAIN-CONTAINING PROTEIN-RELATED"/>
    <property type="match status" value="1"/>
</dbReference>
<dbReference type="eggNOG" id="ENOG502S88M">
    <property type="taxonomic scope" value="Eukaryota"/>
</dbReference>
<reference evidence="1 2" key="1">
    <citation type="journal article" date="2013" name="Front. Plant Sci.">
        <title>The Reference Genome of the Halophytic Plant Eutrema salsugineum.</title>
        <authorList>
            <person name="Yang R."/>
            <person name="Jarvis D.E."/>
            <person name="Chen H."/>
            <person name="Beilstein M.A."/>
            <person name="Grimwood J."/>
            <person name="Jenkins J."/>
            <person name="Shu S."/>
            <person name="Prochnik S."/>
            <person name="Xin M."/>
            <person name="Ma C."/>
            <person name="Schmutz J."/>
            <person name="Wing R.A."/>
            <person name="Mitchell-Olds T."/>
            <person name="Schumaker K.S."/>
            <person name="Wang X."/>
        </authorList>
    </citation>
    <scope>NUCLEOTIDE SEQUENCE [LARGE SCALE GENOMIC DNA]</scope>
</reference>
<sequence length="169" mass="19982">MMTMLKRQRLIREGKRVQEIVPENIELILKFSKGFIIDEEDPTQPYEYFKVMVWTDAEDQYERQVVKSFRGFHWFNDKQYIVIPLDFPEDQYLYIEFQRINSWQDPGTSKGITVLGRAKIPLPPRTSDRLITCKAGLVGLNSDRCVVFKGHLDISMKLHRYVDAEYLSD</sequence>
<gene>
    <name evidence="1" type="ORF">EUTSA_v10028071mg</name>
</gene>
<accession>V4M4D6</accession>
<dbReference type="Proteomes" id="UP000030689">
    <property type="component" value="Unassembled WGS sequence"/>
</dbReference>
<evidence type="ECO:0000313" key="1">
    <source>
        <dbReference type="EMBL" id="ESQ47123.1"/>
    </source>
</evidence>
<dbReference type="EMBL" id="KI517416">
    <property type="protein sequence ID" value="ESQ47123.1"/>
    <property type="molecule type" value="Genomic_DNA"/>
</dbReference>
<dbReference type="PANTHER" id="PTHR38365:SF1">
    <property type="entry name" value="C2 DOMAIN-CONTAINING PROTEIN"/>
    <property type="match status" value="1"/>
</dbReference>